<protein>
    <submittedName>
        <fullName evidence="1">Uncharacterized protein</fullName>
    </submittedName>
</protein>
<accession>A0A9Q1CST4</accession>
<dbReference type="AlphaFoldDB" id="A0A9Q1CST4"/>
<keyword evidence="2" id="KW-1185">Reference proteome</keyword>
<comment type="caution">
    <text evidence="1">The sequence shown here is derived from an EMBL/GenBank/DDBJ whole genome shotgun (WGS) entry which is preliminary data.</text>
</comment>
<name>A0A9Q1CST4_HOLLE</name>
<dbReference type="EMBL" id="JAIZAY010000001">
    <property type="protein sequence ID" value="KAJ8049804.1"/>
    <property type="molecule type" value="Genomic_DNA"/>
</dbReference>
<reference evidence="1" key="1">
    <citation type="submission" date="2021-10" db="EMBL/GenBank/DDBJ databases">
        <title>Tropical sea cucumber genome reveals ecological adaptation and Cuvierian tubules defense mechanism.</title>
        <authorList>
            <person name="Chen T."/>
        </authorList>
    </citation>
    <scope>NUCLEOTIDE SEQUENCE</scope>
    <source>
        <strain evidence="1">Nanhai2018</strain>
        <tissue evidence="1">Muscle</tissue>
    </source>
</reference>
<dbReference type="OrthoDB" id="8938935at2759"/>
<organism evidence="1 2">
    <name type="scientific">Holothuria leucospilota</name>
    <name type="common">Black long sea cucumber</name>
    <name type="synonym">Mertensiothuria leucospilota</name>
    <dbReference type="NCBI Taxonomy" id="206669"/>
    <lineage>
        <taxon>Eukaryota</taxon>
        <taxon>Metazoa</taxon>
        <taxon>Echinodermata</taxon>
        <taxon>Eleutherozoa</taxon>
        <taxon>Echinozoa</taxon>
        <taxon>Holothuroidea</taxon>
        <taxon>Aspidochirotacea</taxon>
        <taxon>Aspidochirotida</taxon>
        <taxon>Holothuriidae</taxon>
        <taxon>Holothuria</taxon>
    </lineage>
</organism>
<gene>
    <name evidence="1" type="ORF">HOLleu_02713</name>
</gene>
<proteinExistence type="predicted"/>
<dbReference type="Proteomes" id="UP001152320">
    <property type="component" value="Chromosome 1"/>
</dbReference>
<evidence type="ECO:0000313" key="2">
    <source>
        <dbReference type="Proteomes" id="UP001152320"/>
    </source>
</evidence>
<evidence type="ECO:0000313" key="1">
    <source>
        <dbReference type="EMBL" id="KAJ8049804.1"/>
    </source>
</evidence>
<sequence>MNNVDASKNEEIFAELILFLNDKSLSLVMRDALDDGRKAWKILSEHYAGRNRLA</sequence>